<keyword evidence="3" id="KW-1185">Reference proteome</keyword>
<gene>
    <name evidence="2" type="ORF">Rhopal_007621-T1</name>
</gene>
<dbReference type="EMBL" id="BQKY01000017">
    <property type="protein sequence ID" value="GJN94538.1"/>
    <property type="molecule type" value="Genomic_DNA"/>
</dbReference>
<evidence type="ECO:0000313" key="2">
    <source>
        <dbReference type="EMBL" id="GJN94538.1"/>
    </source>
</evidence>
<feature type="compositionally biased region" description="Polar residues" evidence="1">
    <location>
        <begin position="37"/>
        <end position="47"/>
    </location>
</feature>
<proteinExistence type="predicted"/>
<accession>A0AAV5H1C6</accession>
<protein>
    <submittedName>
        <fullName evidence="2">Uncharacterized protein</fullName>
    </submittedName>
</protein>
<dbReference type="Proteomes" id="UP001342314">
    <property type="component" value="Unassembled WGS sequence"/>
</dbReference>
<feature type="region of interest" description="Disordered" evidence="1">
    <location>
        <begin position="1"/>
        <end position="57"/>
    </location>
</feature>
<dbReference type="AlphaFoldDB" id="A0AAV5H1C6"/>
<reference evidence="2 3" key="1">
    <citation type="submission" date="2021-12" db="EMBL/GenBank/DDBJ databases">
        <title>High titer production of polyol ester of fatty acids by Rhodotorula paludigena BS15 towards product separation-free biomass refinery.</title>
        <authorList>
            <person name="Mano J."/>
            <person name="Ono H."/>
            <person name="Tanaka T."/>
            <person name="Naito K."/>
            <person name="Sushida H."/>
            <person name="Ike M."/>
            <person name="Tokuyasu K."/>
            <person name="Kitaoka M."/>
        </authorList>
    </citation>
    <scope>NUCLEOTIDE SEQUENCE [LARGE SCALE GENOMIC DNA]</scope>
    <source>
        <strain evidence="2 3">BS15</strain>
    </source>
</reference>
<evidence type="ECO:0000256" key="1">
    <source>
        <dbReference type="SAM" id="MobiDB-lite"/>
    </source>
</evidence>
<comment type="caution">
    <text evidence="2">The sequence shown here is derived from an EMBL/GenBank/DDBJ whole genome shotgun (WGS) entry which is preliminary data.</text>
</comment>
<name>A0AAV5H1C6_9BASI</name>
<evidence type="ECO:0000313" key="3">
    <source>
        <dbReference type="Proteomes" id="UP001342314"/>
    </source>
</evidence>
<organism evidence="2 3">
    <name type="scientific">Rhodotorula paludigena</name>
    <dbReference type="NCBI Taxonomy" id="86838"/>
    <lineage>
        <taxon>Eukaryota</taxon>
        <taxon>Fungi</taxon>
        <taxon>Dikarya</taxon>
        <taxon>Basidiomycota</taxon>
        <taxon>Pucciniomycotina</taxon>
        <taxon>Microbotryomycetes</taxon>
        <taxon>Sporidiobolales</taxon>
        <taxon>Sporidiobolaceae</taxon>
        <taxon>Rhodotorula</taxon>
    </lineage>
</organism>
<sequence length="77" mass="8051">MAQGFKSKPPANTHKAKSTTQKKLQPKDPKKGGKSPLKNTSAHSSSIEKGIAAQALGHGKLTIMRGAAEDSKKAADK</sequence>